<evidence type="ECO:0000259" key="1">
    <source>
        <dbReference type="Pfam" id="PF00501"/>
    </source>
</evidence>
<dbReference type="InterPro" id="IPR042099">
    <property type="entry name" value="ANL_N_sf"/>
</dbReference>
<dbReference type="Proteomes" id="UP001186944">
    <property type="component" value="Unassembled WGS sequence"/>
</dbReference>
<protein>
    <recommendedName>
        <fullName evidence="1">AMP-dependent synthetase/ligase domain-containing protein</fullName>
    </recommendedName>
</protein>
<dbReference type="AlphaFoldDB" id="A0AA88YJU8"/>
<name>A0AA88YJU8_PINIB</name>
<organism evidence="2 3">
    <name type="scientific">Pinctada imbricata</name>
    <name type="common">Atlantic pearl-oyster</name>
    <name type="synonym">Pinctada martensii</name>
    <dbReference type="NCBI Taxonomy" id="66713"/>
    <lineage>
        <taxon>Eukaryota</taxon>
        <taxon>Metazoa</taxon>
        <taxon>Spiralia</taxon>
        <taxon>Lophotrochozoa</taxon>
        <taxon>Mollusca</taxon>
        <taxon>Bivalvia</taxon>
        <taxon>Autobranchia</taxon>
        <taxon>Pteriomorphia</taxon>
        <taxon>Pterioida</taxon>
        <taxon>Pterioidea</taxon>
        <taxon>Pteriidae</taxon>
        <taxon>Pinctada</taxon>
    </lineage>
</organism>
<dbReference type="PROSITE" id="PS00455">
    <property type="entry name" value="AMP_BINDING"/>
    <property type="match status" value="1"/>
</dbReference>
<dbReference type="Gene3D" id="3.40.50.12780">
    <property type="entry name" value="N-terminal domain of ligase-like"/>
    <property type="match status" value="1"/>
</dbReference>
<keyword evidence="3" id="KW-1185">Reference proteome</keyword>
<dbReference type="InterPro" id="IPR020845">
    <property type="entry name" value="AMP-binding_CS"/>
</dbReference>
<feature type="domain" description="AMP-dependent synthetase/ligase" evidence="1">
    <location>
        <begin position="28"/>
        <end position="395"/>
    </location>
</feature>
<accession>A0AA88YJU8</accession>
<dbReference type="PANTHER" id="PTHR42814">
    <property type="entry name" value="AMP-BINDING DOMAIN-CONTAINING PROTEIN"/>
    <property type="match status" value="1"/>
</dbReference>
<proteinExistence type="predicted"/>
<sequence length="555" mass="61935">MMTRSYLHTPWNGSVPYNTIPERLIELAERHPNKEAFVFVGENSRTAVTYSGIVENAGVYARKFIVAGILKGDVVAIHDDKSPTWLYCTYGAMMCGARPPHFYFEKRDGSDIADVLKRVNCKALITQPGDDDVFVSIVKHFATFKEGGNVFSQEVPSLRLVIFSQTPRNFKVALTVDDILQRADDPLQVIEPEDVAAILFSSGSSGAPKFIPWTHSNLLLISLQVSNVIGYTNNDILFCDKTFGWIAGYPIEILNGIKRVTNSSSFKEKSLTEICETTVRIINQENCVQAILFSSTINELLRTCPNLNKMKTIITGGAPIPGKESEVVRTVCQRFINFYGSTEFYGLTLNVITENDKLKNYDCGIPLPGVEVKVMADDGKLAEIGTIGEIYARSISGTFGFIDAEQDWHKEARTKGYWYKTGDAGYISGDGHLFVTGRIEESITVEDEILSPSFYEDVFKKHPCAQNVVAFAIPDDVLHEVAGIAITLKDGQTTTVEELLMFYKNEMDLYYDSSFFGTKLTPRRILFFDSFKRTNSGKIARKVVKQDALRIISSS</sequence>
<dbReference type="InterPro" id="IPR000873">
    <property type="entry name" value="AMP-dep_synth/lig_dom"/>
</dbReference>
<dbReference type="InterPro" id="IPR045851">
    <property type="entry name" value="AMP-bd_C_sf"/>
</dbReference>
<dbReference type="PANTHER" id="PTHR42814:SF3">
    <property type="entry name" value="BETA-N-ACETYLHEXOSAMINIDASE"/>
    <property type="match status" value="1"/>
</dbReference>
<evidence type="ECO:0000313" key="3">
    <source>
        <dbReference type="Proteomes" id="UP001186944"/>
    </source>
</evidence>
<comment type="caution">
    <text evidence="2">The sequence shown here is derived from an EMBL/GenBank/DDBJ whole genome shotgun (WGS) entry which is preliminary data.</text>
</comment>
<dbReference type="Pfam" id="PF00501">
    <property type="entry name" value="AMP-binding"/>
    <property type="match status" value="1"/>
</dbReference>
<gene>
    <name evidence="2" type="ORF">FSP39_023149</name>
</gene>
<reference evidence="2" key="1">
    <citation type="submission" date="2019-08" db="EMBL/GenBank/DDBJ databases">
        <title>The improved chromosome-level genome for the pearl oyster Pinctada fucata martensii using PacBio sequencing and Hi-C.</title>
        <authorList>
            <person name="Zheng Z."/>
        </authorList>
    </citation>
    <scope>NUCLEOTIDE SEQUENCE</scope>
    <source>
        <strain evidence="2">ZZ-2019</strain>
        <tissue evidence="2">Adductor muscle</tissue>
    </source>
</reference>
<dbReference type="SUPFAM" id="SSF56801">
    <property type="entry name" value="Acetyl-CoA synthetase-like"/>
    <property type="match status" value="1"/>
</dbReference>
<evidence type="ECO:0000313" key="2">
    <source>
        <dbReference type="EMBL" id="KAK3106589.1"/>
    </source>
</evidence>
<dbReference type="Gene3D" id="3.30.300.30">
    <property type="match status" value="1"/>
</dbReference>
<dbReference type="EMBL" id="VSWD01000003">
    <property type="protein sequence ID" value="KAK3106589.1"/>
    <property type="molecule type" value="Genomic_DNA"/>
</dbReference>